<accession>A0A0A9LNE0</accession>
<dbReference type="AlphaFoldDB" id="A0A0A9LNE0"/>
<organism evidence="1">
    <name type="scientific">Arundo donax</name>
    <name type="common">Giant reed</name>
    <name type="synonym">Donax arundinaceus</name>
    <dbReference type="NCBI Taxonomy" id="35708"/>
    <lineage>
        <taxon>Eukaryota</taxon>
        <taxon>Viridiplantae</taxon>
        <taxon>Streptophyta</taxon>
        <taxon>Embryophyta</taxon>
        <taxon>Tracheophyta</taxon>
        <taxon>Spermatophyta</taxon>
        <taxon>Magnoliopsida</taxon>
        <taxon>Liliopsida</taxon>
        <taxon>Poales</taxon>
        <taxon>Poaceae</taxon>
        <taxon>PACMAD clade</taxon>
        <taxon>Arundinoideae</taxon>
        <taxon>Arundineae</taxon>
        <taxon>Arundo</taxon>
    </lineage>
</organism>
<reference evidence="1" key="2">
    <citation type="journal article" date="2015" name="Data Brief">
        <title>Shoot transcriptome of the giant reed, Arundo donax.</title>
        <authorList>
            <person name="Barrero R.A."/>
            <person name="Guerrero F.D."/>
            <person name="Moolhuijzen P."/>
            <person name="Goolsby J.A."/>
            <person name="Tidwell J."/>
            <person name="Bellgard S.E."/>
            <person name="Bellgard M.I."/>
        </authorList>
    </citation>
    <scope>NUCLEOTIDE SEQUENCE</scope>
    <source>
        <tissue evidence="1">Shoot tissue taken approximately 20 cm above the soil surface</tissue>
    </source>
</reference>
<proteinExistence type="predicted"/>
<protein>
    <submittedName>
        <fullName evidence="1">Uncharacterized protein</fullName>
    </submittedName>
</protein>
<dbReference type="EMBL" id="GBRH01226351">
    <property type="protein sequence ID" value="JAD71544.1"/>
    <property type="molecule type" value="Transcribed_RNA"/>
</dbReference>
<reference evidence="1" key="1">
    <citation type="submission" date="2014-09" db="EMBL/GenBank/DDBJ databases">
        <authorList>
            <person name="Magalhaes I.L.F."/>
            <person name="Oliveira U."/>
            <person name="Santos F.R."/>
            <person name="Vidigal T.H.D.A."/>
            <person name="Brescovit A.D."/>
            <person name="Santos A.J."/>
        </authorList>
    </citation>
    <scope>NUCLEOTIDE SEQUENCE</scope>
    <source>
        <tissue evidence="1">Shoot tissue taken approximately 20 cm above the soil surface</tissue>
    </source>
</reference>
<name>A0A0A9LNE0_ARUDO</name>
<sequence length="26" mass="2917">MAAIYSTAVYQLTQIIRARWATACQS</sequence>
<evidence type="ECO:0000313" key="1">
    <source>
        <dbReference type="EMBL" id="JAD71544.1"/>
    </source>
</evidence>